<dbReference type="EMBL" id="MPUH01000121">
    <property type="protein sequence ID" value="OMJ89639.1"/>
    <property type="molecule type" value="Genomic_DNA"/>
</dbReference>
<feature type="repeat" description="RCC1" evidence="2">
    <location>
        <begin position="68"/>
        <end position="116"/>
    </location>
</feature>
<gene>
    <name evidence="4" type="ORF">SteCoe_8178</name>
</gene>
<feature type="repeat" description="RCC1" evidence="2">
    <location>
        <begin position="117"/>
        <end position="167"/>
    </location>
</feature>
<feature type="region of interest" description="Disordered" evidence="3">
    <location>
        <begin position="821"/>
        <end position="840"/>
    </location>
</feature>
<dbReference type="InterPro" id="IPR051210">
    <property type="entry name" value="Ub_ligase/GEF_domain"/>
</dbReference>
<comment type="caution">
    <text evidence="4">The sequence shown here is derived from an EMBL/GenBank/DDBJ whole genome shotgun (WGS) entry which is preliminary data.</text>
</comment>
<evidence type="ECO:0000313" key="4">
    <source>
        <dbReference type="EMBL" id="OMJ89639.1"/>
    </source>
</evidence>
<evidence type="ECO:0000256" key="2">
    <source>
        <dbReference type="PROSITE-ProRule" id="PRU00235"/>
    </source>
</evidence>
<dbReference type="PANTHER" id="PTHR22870:SF408">
    <property type="entry name" value="OS09G0560450 PROTEIN"/>
    <property type="match status" value="1"/>
</dbReference>
<name>A0A1R2CKU9_9CILI</name>
<dbReference type="Proteomes" id="UP000187209">
    <property type="component" value="Unassembled WGS sequence"/>
</dbReference>
<dbReference type="Pfam" id="PF00415">
    <property type="entry name" value="RCC1"/>
    <property type="match status" value="2"/>
</dbReference>
<dbReference type="PANTHER" id="PTHR22870">
    <property type="entry name" value="REGULATOR OF CHROMOSOME CONDENSATION"/>
    <property type="match status" value="1"/>
</dbReference>
<dbReference type="SUPFAM" id="SSF50985">
    <property type="entry name" value="RCC1/BLIP-II"/>
    <property type="match status" value="1"/>
</dbReference>
<dbReference type="OrthoDB" id="327149at2759"/>
<reference evidence="4 5" key="1">
    <citation type="submission" date="2016-11" db="EMBL/GenBank/DDBJ databases">
        <title>The macronuclear genome of Stentor coeruleus: a giant cell with tiny introns.</title>
        <authorList>
            <person name="Slabodnick M."/>
            <person name="Ruby J.G."/>
            <person name="Reiff S.B."/>
            <person name="Swart E.C."/>
            <person name="Gosai S."/>
            <person name="Prabakaran S."/>
            <person name="Witkowska E."/>
            <person name="Larue G.E."/>
            <person name="Fisher S."/>
            <person name="Freeman R.M."/>
            <person name="Gunawardena J."/>
            <person name="Chu W."/>
            <person name="Stover N.A."/>
            <person name="Gregory B.D."/>
            <person name="Nowacki M."/>
            <person name="Derisi J."/>
            <person name="Roy S.W."/>
            <person name="Marshall W.F."/>
            <person name="Sood P."/>
        </authorList>
    </citation>
    <scope>NUCLEOTIDE SEQUENCE [LARGE SCALE GENOMIC DNA]</scope>
    <source>
        <strain evidence="4">WM001</strain>
    </source>
</reference>
<evidence type="ECO:0000313" key="5">
    <source>
        <dbReference type="Proteomes" id="UP000187209"/>
    </source>
</evidence>
<dbReference type="InterPro" id="IPR000408">
    <property type="entry name" value="Reg_chr_condens"/>
</dbReference>
<dbReference type="AlphaFoldDB" id="A0A1R2CKU9"/>
<sequence length="1012" mass="115517">MKYLSLYEDPTKLIESYEIKSDINQASKPYLLINNSVFKFPGLHKISLPSVIWICSNSSISIAVTSDGQVYGWGKDDLGLLGNGIQNYSTPIHLKTLTNIKICALSSNHVAAVSTKGSLYTWGSISHPKLGFKTCDFFNPHLISSCSSYIITSVICGDNYTCLLTDGCYTLIYGEIGQKHLNALKTQKRLSDKNPNTQKNYLPYSHPTLDSQPVLQITGYSDYIGVLLESHEVCVLDSCLNLRKISSFECQVDSIQALSKDIIGIGDNNIIIWSNVTKCVNDIECPIKEWAEISYKRCKNISLWCWGSGFVVDSDDKNVFDIDQTTDYSGFDKSMTRISDESPLIFGSKSIENLSPQASRESLERLFPVSDKSNRVIIDKILKCRVEFSKRGKILDAFKKIVHPIAKNAFFCVKEHGEIKRNEILYRNAVKMFWILEKVCSGRVYKKFCIWQRIRVLLEMKIRIEKQKKGKCQNCREMIKGKAVERFGNVMWCRIKKILKGSLFEIYLKEKKLLRDVRKGFGKIEKIVRLAGKRRLLDAFRLTLYSNKVVFLSKQVFYKHFCKVLALVFGGKVLRNCKYALMEMRKMLALKLKVGNSGKSLLIIDSLETRNDTLELYSPSPHNQTKIFAVFLLKDMITKNIKSKLKLFLPIKKSFNLKTLHKLLLNLSSYIFKKQFALKVFSLTCIKFSSGTLDPFYTIFPKSSSVNFENFKNPQHLKNPLKTHKKTPLKTLSAIQSPKSKKNLSIFTSESSSSSSSFNQTSKSALQSPKSFIHQNPTSFASGDLVKYQKFLIEKKALQMIEENSSNDSYEKIPYIHFSHKTNKKKSEKPPWKPNSPLSNFAWKPKTNSSMIKGIEYYEKIAGRKNKHLVNRQTSEVEDFYKNCVKKTKEEKQKTHKELSKNHEVESLPSLQSLSPVSMLNTGLPIPFTVLSIINIGLGVLINDKLLQNSSKKLYKKAIKQFISYKKTKKSTNPQRSSPSTWKIRIISIGAEKLKRLLMLKIGQFIIKKLKP</sequence>
<evidence type="ECO:0000256" key="1">
    <source>
        <dbReference type="ARBA" id="ARBA00022737"/>
    </source>
</evidence>
<keyword evidence="5" id="KW-1185">Reference proteome</keyword>
<evidence type="ECO:0000256" key="3">
    <source>
        <dbReference type="SAM" id="MobiDB-lite"/>
    </source>
</evidence>
<accession>A0A1R2CKU9</accession>
<keyword evidence="1" id="KW-0677">Repeat</keyword>
<dbReference type="Gene3D" id="2.130.10.30">
    <property type="entry name" value="Regulator of chromosome condensation 1/beta-lactamase-inhibitor protein II"/>
    <property type="match status" value="1"/>
</dbReference>
<dbReference type="InterPro" id="IPR009091">
    <property type="entry name" value="RCC1/BLIP-II"/>
</dbReference>
<protein>
    <submittedName>
        <fullName evidence="4">Uncharacterized protein</fullName>
    </submittedName>
</protein>
<dbReference type="PROSITE" id="PS50012">
    <property type="entry name" value="RCC1_3"/>
    <property type="match status" value="2"/>
</dbReference>
<organism evidence="4 5">
    <name type="scientific">Stentor coeruleus</name>
    <dbReference type="NCBI Taxonomy" id="5963"/>
    <lineage>
        <taxon>Eukaryota</taxon>
        <taxon>Sar</taxon>
        <taxon>Alveolata</taxon>
        <taxon>Ciliophora</taxon>
        <taxon>Postciliodesmatophora</taxon>
        <taxon>Heterotrichea</taxon>
        <taxon>Heterotrichida</taxon>
        <taxon>Stentoridae</taxon>
        <taxon>Stentor</taxon>
    </lineage>
</organism>
<proteinExistence type="predicted"/>